<comment type="caution">
    <text evidence="3">The sequence shown here is derived from an EMBL/GenBank/DDBJ whole genome shotgun (WGS) entry which is preliminary data.</text>
</comment>
<dbReference type="AlphaFoldDB" id="A0A8T0XJJ2"/>
<dbReference type="Pfam" id="PF00646">
    <property type="entry name" value="F-box"/>
    <property type="match status" value="1"/>
</dbReference>
<dbReference type="InterPro" id="IPR036047">
    <property type="entry name" value="F-box-like_dom_sf"/>
</dbReference>
<feature type="domain" description="F-box" evidence="1">
    <location>
        <begin position="29"/>
        <end position="65"/>
    </location>
</feature>
<evidence type="ECO:0000313" key="4">
    <source>
        <dbReference type="Proteomes" id="UP000823388"/>
    </source>
</evidence>
<dbReference type="EMBL" id="CM029037">
    <property type="protein sequence ID" value="KAG2657494.1"/>
    <property type="molecule type" value="Genomic_DNA"/>
</dbReference>
<feature type="domain" description="F-box protein AT5G49610-like beta-propeller" evidence="2">
    <location>
        <begin position="117"/>
        <end position="324"/>
    </location>
</feature>
<sequence>MWGRAGRDLRCRRKLRSPAPAPPLPLDNDDLLSDILLRLPPSPSSLPRASLVCKRWRRLVSAPAFVRSFRARHRRNAPLLGFFTHEESRLSFTSTLEPPDRLPRGPFSLELEGRCRILGCRHGLVLIVNWIDLYFLVWEPVAGDLSRVAFPPEFRDGGSAVFQHAAVLRAPGDVHAGEDLSIPFLVVLVGSDTTVTRACACVYSSETGVWGDLVSTACPSKVPMYNPSTLIGSSLYWLLGPTMAILKFDLDRQFLVVIDAPLHNCLYSMFRYWVMPAEGGGLSFLCLSGYDAQLWMMKMDCDGISGWVLGRTIELDKLWLNSTEELSPLIVGFAEEDNMSFLMTSFGGVISGIMVKLNSTQFKKSFGVKCLGIHHSFASVYTSGIGIDGGHAGAELLHNT</sequence>
<gene>
    <name evidence="3" type="ORF">PVAP13_1KG155631</name>
</gene>
<dbReference type="PANTHER" id="PTHR32133:SF380">
    <property type="entry name" value="OS10G0137700 PROTEIN"/>
    <property type="match status" value="1"/>
</dbReference>
<protein>
    <recommendedName>
        <fullName evidence="5">F-box domain-containing protein</fullName>
    </recommendedName>
</protein>
<dbReference type="PANTHER" id="PTHR32133">
    <property type="entry name" value="OS07G0120400 PROTEIN"/>
    <property type="match status" value="1"/>
</dbReference>
<evidence type="ECO:0000313" key="3">
    <source>
        <dbReference type="EMBL" id="KAG2657494.1"/>
    </source>
</evidence>
<evidence type="ECO:0008006" key="5">
    <source>
        <dbReference type="Google" id="ProtNLM"/>
    </source>
</evidence>
<evidence type="ECO:0000259" key="1">
    <source>
        <dbReference type="Pfam" id="PF00646"/>
    </source>
</evidence>
<dbReference type="InterPro" id="IPR001810">
    <property type="entry name" value="F-box_dom"/>
</dbReference>
<dbReference type="SUPFAM" id="SSF81383">
    <property type="entry name" value="F-box domain"/>
    <property type="match status" value="1"/>
</dbReference>
<name>A0A8T0XJJ2_PANVG</name>
<evidence type="ECO:0000259" key="2">
    <source>
        <dbReference type="Pfam" id="PF23635"/>
    </source>
</evidence>
<proteinExistence type="predicted"/>
<dbReference type="InterPro" id="IPR056594">
    <property type="entry name" value="AT5G49610-like_b-prop"/>
</dbReference>
<dbReference type="Gene3D" id="1.20.1280.50">
    <property type="match status" value="1"/>
</dbReference>
<dbReference type="Proteomes" id="UP000823388">
    <property type="component" value="Chromosome 1K"/>
</dbReference>
<organism evidence="3 4">
    <name type="scientific">Panicum virgatum</name>
    <name type="common">Blackwell switchgrass</name>
    <dbReference type="NCBI Taxonomy" id="38727"/>
    <lineage>
        <taxon>Eukaryota</taxon>
        <taxon>Viridiplantae</taxon>
        <taxon>Streptophyta</taxon>
        <taxon>Embryophyta</taxon>
        <taxon>Tracheophyta</taxon>
        <taxon>Spermatophyta</taxon>
        <taxon>Magnoliopsida</taxon>
        <taxon>Liliopsida</taxon>
        <taxon>Poales</taxon>
        <taxon>Poaceae</taxon>
        <taxon>PACMAD clade</taxon>
        <taxon>Panicoideae</taxon>
        <taxon>Panicodae</taxon>
        <taxon>Paniceae</taxon>
        <taxon>Panicinae</taxon>
        <taxon>Panicum</taxon>
        <taxon>Panicum sect. Hiantes</taxon>
    </lineage>
</organism>
<dbReference type="Pfam" id="PF23635">
    <property type="entry name" value="Beta-prop_AT5G49610-like"/>
    <property type="match status" value="1"/>
</dbReference>
<reference evidence="3" key="1">
    <citation type="submission" date="2020-05" db="EMBL/GenBank/DDBJ databases">
        <title>WGS assembly of Panicum virgatum.</title>
        <authorList>
            <person name="Lovell J.T."/>
            <person name="Jenkins J."/>
            <person name="Shu S."/>
            <person name="Juenger T.E."/>
            <person name="Schmutz J."/>
        </authorList>
    </citation>
    <scope>NUCLEOTIDE SEQUENCE</scope>
    <source>
        <strain evidence="3">AP13</strain>
    </source>
</reference>
<accession>A0A8T0XJJ2</accession>
<keyword evidence="4" id="KW-1185">Reference proteome</keyword>